<evidence type="ECO:0000256" key="7">
    <source>
        <dbReference type="ARBA" id="ARBA00048348"/>
    </source>
</evidence>
<dbReference type="PANTHER" id="PTHR11002">
    <property type="entry name" value="CARBONIC ANHYDRASE"/>
    <property type="match status" value="1"/>
</dbReference>
<reference evidence="11" key="1">
    <citation type="submission" date="2016-10" db="EMBL/GenBank/DDBJ databases">
        <authorList>
            <person name="Varghese N."/>
        </authorList>
    </citation>
    <scope>NUCLEOTIDE SEQUENCE [LARGE SCALE GENOMIC DNA]</scope>
    <source>
        <strain evidence="11">DSM 45096 / BCRC 16803 / CGMCC 4.1857 / CIP 109030 / JCM 12277 / KCTC 19219 / NBRC 100920 / 33214</strain>
    </source>
</reference>
<evidence type="ECO:0000313" key="10">
    <source>
        <dbReference type="EMBL" id="SEL39301.1"/>
    </source>
</evidence>
<sequence length="277" mass="29611">MNSTPSTAPSPQGRTRAQSRTASQARATSEAGTSTQTRPLSPPSALSPQPATLPPPPATTAPDALTGVRAFQRHTAPLLRPELARLAREGQSPSQLFITCADSRVVPNVITSSGPGELFTVRNIGNLVPPTTDDSVFAAVEYAVDVLEVRDITVCGHSGCGAMQSLLHGAHRRDGLAGTPLTRWLRHGQDSLHRVRHAPARFYGRAASTDPLERLCLTNVVQQLDNLRAHPSVARKAEAGLIRLTGLYFELATAQTYWWSPAGRGFLPVRPRVGTAA</sequence>
<evidence type="ECO:0000256" key="3">
    <source>
        <dbReference type="ARBA" id="ARBA00022723"/>
    </source>
</evidence>
<comment type="cofactor">
    <cofactor evidence="8">
        <name>Zn(2+)</name>
        <dbReference type="ChEBI" id="CHEBI:29105"/>
    </cofactor>
    <text evidence="8">Binds 1 zinc ion per subunit.</text>
</comment>
<evidence type="ECO:0000256" key="4">
    <source>
        <dbReference type="ARBA" id="ARBA00022833"/>
    </source>
</evidence>
<gene>
    <name evidence="10" type="ORF">SAMN05414137_108131</name>
</gene>
<dbReference type="InterPro" id="IPR001765">
    <property type="entry name" value="Carbonic_anhydrase"/>
</dbReference>
<dbReference type="eggNOG" id="COG0288">
    <property type="taxonomic scope" value="Bacteria"/>
</dbReference>
<protein>
    <recommendedName>
        <fullName evidence="2">carbonic anhydrase</fullName>
        <ecNumber evidence="2">4.2.1.1</ecNumber>
    </recommendedName>
</protein>
<dbReference type="Pfam" id="PF00484">
    <property type="entry name" value="Pro_CA"/>
    <property type="match status" value="1"/>
</dbReference>
<keyword evidence="4 8" id="KW-0862">Zinc</keyword>
<name>A0A1H7PTS8_STRJI</name>
<dbReference type="EC" id="4.2.1.1" evidence="2"/>
<dbReference type="AlphaFoldDB" id="A0A1H7PTS8"/>
<dbReference type="PROSITE" id="PS00704">
    <property type="entry name" value="PROK_CO2_ANHYDRASE_1"/>
    <property type="match status" value="1"/>
</dbReference>
<feature type="binding site" evidence="8">
    <location>
        <position position="157"/>
    </location>
    <ligand>
        <name>Zn(2+)</name>
        <dbReference type="ChEBI" id="CHEBI:29105"/>
    </ligand>
</feature>
<proteinExistence type="inferred from homology"/>
<feature type="region of interest" description="Disordered" evidence="9">
    <location>
        <begin position="1"/>
        <end position="63"/>
    </location>
</feature>
<dbReference type="Proteomes" id="UP000183015">
    <property type="component" value="Unassembled WGS sequence"/>
</dbReference>
<feature type="binding site" evidence="8">
    <location>
        <position position="100"/>
    </location>
    <ligand>
        <name>Zn(2+)</name>
        <dbReference type="ChEBI" id="CHEBI:29105"/>
    </ligand>
</feature>
<organism evidence="10 11">
    <name type="scientific">Streptacidiphilus jiangxiensis</name>
    <dbReference type="NCBI Taxonomy" id="235985"/>
    <lineage>
        <taxon>Bacteria</taxon>
        <taxon>Bacillati</taxon>
        <taxon>Actinomycetota</taxon>
        <taxon>Actinomycetes</taxon>
        <taxon>Kitasatosporales</taxon>
        <taxon>Streptomycetaceae</taxon>
        <taxon>Streptacidiphilus</taxon>
    </lineage>
</organism>
<dbReference type="STRING" id="235985.SAMN05414137_108131"/>
<dbReference type="GO" id="GO:0015976">
    <property type="term" value="P:carbon utilization"/>
    <property type="evidence" value="ECO:0007669"/>
    <property type="project" value="InterPro"/>
</dbReference>
<comment type="function">
    <text evidence="6">Catalyzes the reversible hydration of carbon dioxide to form bicarbonate.</text>
</comment>
<keyword evidence="11" id="KW-1185">Reference proteome</keyword>
<evidence type="ECO:0000256" key="6">
    <source>
        <dbReference type="ARBA" id="ARBA00024993"/>
    </source>
</evidence>
<comment type="similarity">
    <text evidence="1">Belongs to the beta-class carbonic anhydrase family.</text>
</comment>
<evidence type="ECO:0000256" key="5">
    <source>
        <dbReference type="ARBA" id="ARBA00023239"/>
    </source>
</evidence>
<feature type="binding site" evidence="8">
    <location>
        <position position="160"/>
    </location>
    <ligand>
        <name>Zn(2+)</name>
        <dbReference type="ChEBI" id="CHEBI:29105"/>
    </ligand>
</feature>
<evidence type="ECO:0000256" key="1">
    <source>
        <dbReference type="ARBA" id="ARBA00006217"/>
    </source>
</evidence>
<dbReference type="PANTHER" id="PTHR11002:SF76">
    <property type="entry name" value="CARBONIC ANHYDRASE"/>
    <property type="match status" value="1"/>
</dbReference>
<accession>A0A1H7PTS8</accession>
<comment type="catalytic activity">
    <reaction evidence="7">
        <text>hydrogencarbonate + H(+) = CO2 + H2O</text>
        <dbReference type="Rhea" id="RHEA:10748"/>
        <dbReference type="ChEBI" id="CHEBI:15377"/>
        <dbReference type="ChEBI" id="CHEBI:15378"/>
        <dbReference type="ChEBI" id="CHEBI:16526"/>
        <dbReference type="ChEBI" id="CHEBI:17544"/>
        <dbReference type="EC" id="4.2.1.1"/>
    </reaction>
</comment>
<feature type="compositionally biased region" description="Polar residues" evidence="9">
    <location>
        <begin position="1"/>
        <end position="13"/>
    </location>
</feature>
<evidence type="ECO:0000256" key="2">
    <source>
        <dbReference type="ARBA" id="ARBA00012925"/>
    </source>
</evidence>
<evidence type="ECO:0000256" key="9">
    <source>
        <dbReference type="SAM" id="MobiDB-lite"/>
    </source>
</evidence>
<dbReference type="SUPFAM" id="SSF53056">
    <property type="entry name" value="beta-carbonic anhydrase, cab"/>
    <property type="match status" value="1"/>
</dbReference>
<dbReference type="Gene3D" id="3.40.1050.10">
    <property type="entry name" value="Carbonic anhydrase"/>
    <property type="match status" value="1"/>
</dbReference>
<feature type="binding site" evidence="8">
    <location>
        <position position="102"/>
    </location>
    <ligand>
        <name>Zn(2+)</name>
        <dbReference type="ChEBI" id="CHEBI:29105"/>
    </ligand>
</feature>
<keyword evidence="5" id="KW-0456">Lyase</keyword>
<dbReference type="GO" id="GO:0004089">
    <property type="term" value="F:carbonate dehydratase activity"/>
    <property type="evidence" value="ECO:0007669"/>
    <property type="project" value="UniProtKB-EC"/>
</dbReference>
<dbReference type="OrthoDB" id="9771198at2"/>
<feature type="compositionally biased region" description="Low complexity" evidence="9">
    <location>
        <begin position="14"/>
        <end position="29"/>
    </location>
</feature>
<dbReference type="InterPro" id="IPR015892">
    <property type="entry name" value="Carbonic_anhydrase_CS"/>
</dbReference>
<dbReference type="GO" id="GO:0008270">
    <property type="term" value="F:zinc ion binding"/>
    <property type="evidence" value="ECO:0007669"/>
    <property type="project" value="InterPro"/>
</dbReference>
<dbReference type="SMART" id="SM00947">
    <property type="entry name" value="Pro_CA"/>
    <property type="match status" value="1"/>
</dbReference>
<dbReference type="EMBL" id="FOAZ01000008">
    <property type="protein sequence ID" value="SEL39301.1"/>
    <property type="molecule type" value="Genomic_DNA"/>
</dbReference>
<dbReference type="RefSeq" id="WP_042447912.1">
    <property type="nucleotide sequence ID" value="NZ_BBPN01000013.1"/>
</dbReference>
<evidence type="ECO:0000313" key="11">
    <source>
        <dbReference type="Proteomes" id="UP000183015"/>
    </source>
</evidence>
<dbReference type="InterPro" id="IPR036874">
    <property type="entry name" value="Carbonic_anhydrase_sf"/>
</dbReference>
<keyword evidence="3 8" id="KW-0479">Metal-binding</keyword>
<evidence type="ECO:0000256" key="8">
    <source>
        <dbReference type="PIRSR" id="PIRSR601765-1"/>
    </source>
</evidence>